<organism evidence="1 2">
    <name type="scientific">Stylonychia lemnae</name>
    <name type="common">Ciliate</name>
    <dbReference type="NCBI Taxonomy" id="5949"/>
    <lineage>
        <taxon>Eukaryota</taxon>
        <taxon>Sar</taxon>
        <taxon>Alveolata</taxon>
        <taxon>Ciliophora</taxon>
        <taxon>Intramacronucleata</taxon>
        <taxon>Spirotrichea</taxon>
        <taxon>Stichotrichia</taxon>
        <taxon>Sporadotrichida</taxon>
        <taxon>Oxytrichidae</taxon>
        <taxon>Stylonychinae</taxon>
        <taxon>Stylonychia</taxon>
    </lineage>
</organism>
<evidence type="ECO:0008006" key="3">
    <source>
        <dbReference type="Google" id="ProtNLM"/>
    </source>
</evidence>
<evidence type="ECO:0000313" key="2">
    <source>
        <dbReference type="Proteomes" id="UP000039865"/>
    </source>
</evidence>
<reference evidence="1 2" key="1">
    <citation type="submission" date="2014-06" db="EMBL/GenBank/DDBJ databases">
        <authorList>
            <person name="Swart Estienne"/>
        </authorList>
    </citation>
    <scope>NUCLEOTIDE SEQUENCE [LARGE SCALE GENOMIC DNA]</scope>
    <source>
        <strain evidence="1 2">130c</strain>
    </source>
</reference>
<gene>
    <name evidence="1" type="primary">Contig5755.g6168</name>
    <name evidence="1" type="ORF">STYLEM_9872</name>
</gene>
<accession>A0A078AJ89</accession>
<evidence type="ECO:0000313" key="1">
    <source>
        <dbReference type="EMBL" id="CDW80868.1"/>
    </source>
</evidence>
<name>A0A078AJ89_STYLE</name>
<protein>
    <recommendedName>
        <fullName evidence="3">Right handed beta helix domain-containing protein</fullName>
    </recommendedName>
</protein>
<proteinExistence type="predicted"/>
<sequence>MIYLDSNFTLYKAYTCGGFLYQKEESNATIIISRSNFKQTNEVFDPKNIYNLLNGTITIMQAFKVNLTCNTFQNHYTIAGIGVIFVKHSQFSDFNSTYQNNIAYKGTAIYLEQCQETNIISSKFLNFKGSSITDHVK</sequence>
<dbReference type="InParanoid" id="A0A078AJ89"/>
<dbReference type="Proteomes" id="UP000039865">
    <property type="component" value="Unassembled WGS sequence"/>
</dbReference>
<dbReference type="AlphaFoldDB" id="A0A078AJ89"/>
<keyword evidence="2" id="KW-1185">Reference proteome</keyword>
<dbReference type="EMBL" id="CCKQ01009383">
    <property type="protein sequence ID" value="CDW80868.1"/>
    <property type="molecule type" value="Genomic_DNA"/>
</dbReference>